<sequence length="124" mass="12583">MSTAVDRKSPRKPSLHTQAINSITPVTSAINPAHASHCAESGRSPATPRPAMPDASSAAVAESAPTTISRDAPITANTSTGTISEYRPAPSGTCAMELYPIASGIATAASETPASTSARSHRGR</sequence>
<name>A0A840EY68_9ACTN</name>
<keyword evidence="3" id="KW-1185">Reference proteome</keyword>
<comment type="caution">
    <text evidence="2">The sequence shown here is derived from an EMBL/GenBank/DDBJ whole genome shotgun (WGS) entry which is preliminary data.</text>
</comment>
<organism evidence="2 3">
    <name type="scientific">Gordonia humi</name>
    <dbReference type="NCBI Taxonomy" id="686429"/>
    <lineage>
        <taxon>Bacteria</taxon>
        <taxon>Bacillati</taxon>
        <taxon>Actinomycetota</taxon>
        <taxon>Actinomycetes</taxon>
        <taxon>Mycobacteriales</taxon>
        <taxon>Gordoniaceae</taxon>
        <taxon>Gordonia</taxon>
    </lineage>
</organism>
<feature type="compositionally biased region" description="Polar residues" evidence="1">
    <location>
        <begin position="15"/>
        <end position="30"/>
    </location>
</feature>
<dbReference type="EMBL" id="JACIFP010000001">
    <property type="protein sequence ID" value="MBB4133909.1"/>
    <property type="molecule type" value="Genomic_DNA"/>
</dbReference>
<accession>A0A840EY68</accession>
<evidence type="ECO:0000313" key="2">
    <source>
        <dbReference type="EMBL" id="MBB4133909.1"/>
    </source>
</evidence>
<evidence type="ECO:0000313" key="3">
    <source>
        <dbReference type="Proteomes" id="UP000551501"/>
    </source>
</evidence>
<feature type="region of interest" description="Disordered" evidence="1">
    <location>
        <begin position="1"/>
        <end position="89"/>
    </location>
</feature>
<feature type="compositionally biased region" description="Polar residues" evidence="1">
    <location>
        <begin position="64"/>
        <end position="83"/>
    </location>
</feature>
<proteinExistence type="predicted"/>
<dbReference type="AlphaFoldDB" id="A0A840EY68"/>
<gene>
    <name evidence="2" type="ORF">BKA16_000461</name>
</gene>
<dbReference type="Proteomes" id="UP000551501">
    <property type="component" value="Unassembled WGS sequence"/>
</dbReference>
<protein>
    <submittedName>
        <fullName evidence="2">Uncharacterized protein</fullName>
    </submittedName>
</protein>
<reference evidence="2 3" key="1">
    <citation type="submission" date="2020-08" db="EMBL/GenBank/DDBJ databases">
        <title>Sequencing the genomes of 1000 actinobacteria strains.</title>
        <authorList>
            <person name="Klenk H.-P."/>
        </authorList>
    </citation>
    <scope>NUCLEOTIDE SEQUENCE [LARGE SCALE GENOMIC DNA]</scope>
    <source>
        <strain evidence="2 3">DSM 45298</strain>
    </source>
</reference>
<evidence type="ECO:0000256" key="1">
    <source>
        <dbReference type="SAM" id="MobiDB-lite"/>
    </source>
</evidence>